<evidence type="ECO:0000313" key="1">
    <source>
        <dbReference type="EMBL" id="KZD94971.1"/>
    </source>
</evidence>
<gene>
    <name evidence="1" type="ORF">B4122_0728</name>
</gene>
<reference evidence="1 2" key="1">
    <citation type="submission" date="2015-09" db="EMBL/GenBank/DDBJ databases">
        <title>Spore heat resistance.</title>
        <authorList>
            <person name="Boekhorst J."/>
            <person name="Berendsen E.M."/>
            <person name="Wells-Bennik M.H."/>
            <person name="Kuipers O.P."/>
        </authorList>
    </citation>
    <scope>NUCLEOTIDE SEQUENCE [LARGE SCALE GENOMIC DNA]</scope>
    <source>
        <strain evidence="1 2">B4122</strain>
    </source>
</reference>
<name>A0AAP1E8X1_BACIU</name>
<dbReference type="EMBL" id="LJZV01000002">
    <property type="protein sequence ID" value="KZD94971.1"/>
    <property type="molecule type" value="Genomic_DNA"/>
</dbReference>
<dbReference type="Proteomes" id="UP000076442">
    <property type="component" value="Unassembled WGS sequence"/>
</dbReference>
<proteinExistence type="predicted"/>
<organism evidence="1 2">
    <name type="scientific">Bacillus subtilis</name>
    <dbReference type="NCBI Taxonomy" id="1423"/>
    <lineage>
        <taxon>Bacteria</taxon>
        <taxon>Bacillati</taxon>
        <taxon>Bacillota</taxon>
        <taxon>Bacilli</taxon>
        <taxon>Bacillales</taxon>
        <taxon>Bacillaceae</taxon>
        <taxon>Bacillus</taxon>
    </lineage>
</organism>
<sequence>MEGLALRNLSNRLVLHVQSAKVLNPASVFYAWKIRRSVKPLLLMKKGFLF</sequence>
<comment type="caution">
    <text evidence="1">The sequence shown here is derived from an EMBL/GenBank/DDBJ whole genome shotgun (WGS) entry which is preliminary data.</text>
</comment>
<accession>A0AAP1E8X1</accession>
<protein>
    <submittedName>
        <fullName evidence="1">Uncharacterized protein</fullName>
    </submittedName>
</protein>
<evidence type="ECO:0000313" key="2">
    <source>
        <dbReference type="Proteomes" id="UP000076442"/>
    </source>
</evidence>
<dbReference type="AlphaFoldDB" id="A0AAP1E8X1"/>